<keyword evidence="2" id="KW-1185">Reference proteome</keyword>
<dbReference type="GO" id="GO:0009306">
    <property type="term" value="P:protein secretion"/>
    <property type="evidence" value="ECO:0007669"/>
    <property type="project" value="InterPro"/>
</dbReference>
<evidence type="ECO:0000313" key="2">
    <source>
        <dbReference type="Proteomes" id="UP000236318"/>
    </source>
</evidence>
<dbReference type="EMBL" id="FXEG02000003">
    <property type="protein sequence ID" value="SOX55067.1"/>
    <property type="molecule type" value="Genomic_DNA"/>
</dbReference>
<reference evidence="1" key="1">
    <citation type="submission" date="2018-01" db="EMBL/GenBank/DDBJ databases">
        <authorList>
            <consortium name="Urmite Genomes"/>
        </authorList>
    </citation>
    <scope>NUCLEOTIDE SEQUENCE [LARGE SCALE GENOMIC DNA]</scope>
    <source>
        <strain evidence="1">AFP003</strain>
    </source>
</reference>
<name>A0A2K4YE60_9MYCO</name>
<gene>
    <name evidence="1" type="ORF">MAAFP003_3749</name>
</gene>
<comment type="caution">
    <text evidence="1">The sequence shown here is derived from an EMBL/GenBank/DDBJ whole genome shotgun (WGS) entry which is preliminary data.</text>
</comment>
<dbReference type="Proteomes" id="UP000236318">
    <property type="component" value="Unassembled WGS sequence"/>
</dbReference>
<organism evidence="1 2">
    <name type="scientific">Mycobacterium ahvazicum</name>
    <dbReference type="NCBI Taxonomy" id="1964395"/>
    <lineage>
        <taxon>Bacteria</taxon>
        <taxon>Bacillati</taxon>
        <taxon>Actinomycetota</taxon>
        <taxon>Actinomycetes</taxon>
        <taxon>Mycobacteriales</taxon>
        <taxon>Mycobacteriaceae</taxon>
        <taxon>Mycobacterium</taxon>
        <taxon>Mycobacterium simiae complex</taxon>
    </lineage>
</organism>
<dbReference type="AlphaFoldDB" id="A0A2K4YE60"/>
<dbReference type="RefSeq" id="WP_096289232.1">
    <property type="nucleotide sequence ID" value="NZ_FXEG02000003.1"/>
</dbReference>
<dbReference type="Pfam" id="PF10824">
    <property type="entry name" value="T7SS_ESX_EspC"/>
    <property type="match status" value="1"/>
</dbReference>
<evidence type="ECO:0000313" key="1">
    <source>
        <dbReference type="EMBL" id="SOX55067.1"/>
    </source>
</evidence>
<dbReference type="OrthoDB" id="4740912at2"/>
<dbReference type="InterPro" id="IPR022536">
    <property type="entry name" value="EspC"/>
</dbReference>
<protein>
    <submittedName>
        <fullName evidence="1">ESX-1 secretion-associated protein EspC</fullName>
    </submittedName>
</protein>
<proteinExistence type="predicted"/>
<sequence length="105" mass="11142">MTDNLQVEPAALEAAAVEQDESAVAIGNAMATANGLAQKLIWDHGLISAAFWGVMFVTEREREAACTNMISVCEDLAQKLRDSATAYGSTDTQTGANLKRQVLPG</sequence>
<accession>A0A2K4YE60</accession>